<keyword evidence="2" id="KW-1185">Reference proteome</keyword>
<accession>A0ABN1APC2</accession>
<protein>
    <recommendedName>
        <fullName evidence="3">Transposase</fullName>
    </recommendedName>
</protein>
<evidence type="ECO:0008006" key="3">
    <source>
        <dbReference type="Google" id="ProtNLM"/>
    </source>
</evidence>
<proteinExistence type="predicted"/>
<organism evidence="1 2">
    <name type="scientific">Streptomyces olivaceiscleroticus</name>
    <dbReference type="NCBI Taxonomy" id="68245"/>
    <lineage>
        <taxon>Bacteria</taxon>
        <taxon>Bacillati</taxon>
        <taxon>Actinomycetota</taxon>
        <taxon>Actinomycetes</taxon>
        <taxon>Kitasatosporales</taxon>
        <taxon>Streptomycetaceae</taxon>
        <taxon>Streptomyces</taxon>
    </lineage>
</organism>
<sequence length="96" mass="10362">MEKHCRDSELGGGTGAVGLVVDGNSHHNSVADRGAALPTTPMPRSRCLAHIFPLLRTGNGQRATGNEWIEWMEFRISGLWTMWAILAAGRAPPLAL</sequence>
<comment type="caution">
    <text evidence="1">The sequence shown here is derived from an EMBL/GenBank/DDBJ whole genome shotgun (WGS) entry which is preliminary data.</text>
</comment>
<dbReference type="EMBL" id="BAAABY010000037">
    <property type="protein sequence ID" value="GAA0481215.1"/>
    <property type="molecule type" value="Genomic_DNA"/>
</dbReference>
<evidence type="ECO:0000313" key="1">
    <source>
        <dbReference type="EMBL" id="GAA0481215.1"/>
    </source>
</evidence>
<name>A0ABN1APC2_9ACTN</name>
<evidence type="ECO:0000313" key="2">
    <source>
        <dbReference type="Proteomes" id="UP001500909"/>
    </source>
</evidence>
<gene>
    <name evidence="1" type="ORF">GCM10010361_52450</name>
</gene>
<dbReference type="Proteomes" id="UP001500909">
    <property type="component" value="Unassembled WGS sequence"/>
</dbReference>
<reference evidence="1 2" key="1">
    <citation type="journal article" date="2019" name="Int. J. Syst. Evol. Microbiol.">
        <title>The Global Catalogue of Microorganisms (GCM) 10K type strain sequencing project: providing services to taxonomists for standard genome sequencing and annotation.</title>
        <authorList>
            <consortium name="The Broad Institute Genomics Platform"/>
            <consortium name="The Broad Institute Genome Sequencing Center for Infectious Disease"/>
            <person name="Wu L."/>
            <person name="Ma J."/>
        </authorList>
    </citation>
    <scope>NUCLEOTIDE SEQUENCE [LARGE SCALE GENOMIC DNA]</scope>
    <source>
        <strain evidence="1 2">JCM 4805</strain>
    </source>
</reference>